<evidence type="ECO:0000313" key="1">
    <source>
        <dbReference type="EMBL" id="MBK9982440.1"/>
    </source>
</evidence>
<organism evidence="1 2">
    <name type="scientific">Candidatus Opimibacter skivensis</name>
    <dbReference type="NCBI Taxonomy" id="2982028"/>
    <lineage>
        <taxon>Bacteria</taxon>
        <taxon>Pseudomonadati</taxon>
        <taxon>Bacteroidota</taxon>
        <taxon>Saprospiria</taxon>
        <taxon>Saprospirales</taxon>
        <taxon>Saprospiraceae</taxon>
        <taxon>Candidatus Opimibacter</taxon>
    </lineage>
</organism>
<evidence type="ECO:0000313" key="2">
    <source>
        <dbReference type="Proteomes" id="UP000808337"/>
    </source>
</evidence>
<proteinExistence type="predicted"/>
<accession>A0A9D7SSD1</accession>
<gene>
    <name evidence="1" type="ORF">IPP15_08450</name>
</gene>
<name>A0A9D7SSD1_9BACT</name>
<dbReference type="AlphaFoldDB" id="A0A9D7SSD1"/>
<dbReference type="EMBL" id="JADKGY010000006">
    <property type="protein sequence ID" value="MBK9982440.1"/>
    <property type="molecule type" value="Genomic_DNA"/>
</dbReference>
<dbReference type="Proteomes" id="UP000808337">
    <property type="component" value="Unassembled WGS sequence"/>
</dbReference>
<dbReference type="Pfam" id="PF06078">
    <property type="entry name" value="DUF937"/>
    <property type="match status" value="1"/>
</dbReference>
<sequence>MNLIELLQGHLDQNLIGQLTNHIGADSPAQTEAAASGIISTLMAQLSKNAATPEGANSLVNALDRDHDGSILNDISGYLMGDKQTDNTSTLDGAGILGHILGGNQSNVADMLGKMTGLDQSQIGKLMISLAPMVLAAIGKTKNQQGLDSTNIGDLLSGTVKSQVNEHQEMDLLHRFLDADGDGSVMDDLANIGMKLFSRK</sequence>
<dbReference type="InterPro" id="IPR009282">
    <property type="entry name" value="DUF937"/>
</dbReference>
<protein>
    <submittedName>
        <fullName evidence="1">DUF937 domain-containing protein</fullName>
    </submittedName>
</protein>
<reference evidence="1 2" key="1">
    <citation type="submission" date="2020-10" db="EMBL/GenBank/DDBJ databases">
        <title>Connecting structure to function with the recovery of over 1000 high-quality activated sludge metagenome-assembled genomes encoding full-length rRNA genes using long-read sequencing.</title>
        <authorList>
            <person name="Singleton C.M."/>
            <person name="Petriglieri F."/>
            <person name="Kristensen J.M."/>
            <person name="Kirkegaard R.H."/>
            <person name="Michaelsen T.Y."/>
            <person name="Andersen M.H."/>
            <person name="Karst S.M."/>
            <person name="Dueholm M.S."/>
            <person name="Nielsen P.H."/>
            <person name="Albertsen M."/>
        </authorList>
    </citation>
    <scope>NUCLEOTIDE SEQUENCE [LARGE SCALE GENOMIC DNA]</scope>
    <source>
        <strain evidence="1">Ribe_18-Q3-R11-54_MAXAC.273</strain>
    </source>
</reference>
<comment type="caution">
    <text evidence="1">The sequence shown here is derived from an EMBL/GenBank/DDBJ whole genome shotgun (WGS) entry which is preliminary data.</text>
</comment>